<gene>
    <name evidence="2" type="ORF">H5P30_15435</name>
</gene>
<evidence type="ECO:0008006" key="4">
    <source>
        <dbReference type="Google" id="ProtNLM"/>
    </source>
</evidence>
<name>A0A7X1B0F2_9BACT</name>
<keyword evidence="1" id="KW-0812">Transmembrane</keyword>
<keyword evidence="1" id="KW-1133">Transmembrane helix</keyword>
<comment type="caution">
    <text evidence="2">The sequence shown here is derived from an EMBL/GenBank/DDBJ whole genome shotgun (WGS) entry which is preliminary data.</text>
</comment>
<keyword evidence="3" id="KW-1185">Reference proteome</keyword>
<protein>
    <recommendedName>
        <fullName evidence="4">VWA domain-containing protein</fullName>
    </recommendedName>
</protein>
<keyword evidence="1" id="KW-0472">Membrane</keyword>
<evidence type="ECO:0000313" key="2">
    <source>
        <dbReference type="EMBL" id="MBC2603174.1"/>
    </source>
</evidence>
<dbReference type="AlphaFoldDB" id="A0A7X1B0F2"/>
<sequence>MYRPSKKSPNKILWSIMLGILGVHLIALIAFGGWTVYQAVVPDDRTFEEPPSVEKIERVKLEYKVRMQQQQRKSQRPKQKLQVKQITDINMPDVDIQMPNINGAGGIGRFGENGFGDLSDGAGLNLGAVSVDLFDIKAKGEKFLFIVDVRKDLLQDAKGGIPTYRVIKEDVIRLINELPSGVLFNMILFDRVRMEIYQPQLVAATASNKKDFEQWLMPVNSSINTTGIRRRNYEPSSFKQPFAQRILSRDSAQNNAMLMVAVAGLEQRPDAIYILSDRMPDLTNLSETVRKSEKEIERSKKEFLDRIEERTEFDTVEEYRKARSATVAEISKRVQDVKRKEAAARAKKGIPPRVYSRKENIELRDRVEKQVAKDFKDYTPPISGMAQNESLTISERETLDWLEQQQRLFFDQYADERPQLNAIVFRGKDESVSETEEEVIERFVDIFDGDYRVLVGLGQIDSSAAAQ</sequence>
<feature type="transmembrane region" description="Helical" evidence="1">
    <location>
        <begin position="12"/>
        <end position="37"/>
    </location>
</feature>
<organism evidence="2 3">
    <name type="scientific">Puniceicoccus vermicola</name>
    <dbReference type="NCBI Taxonomy" id="388746"/>
    <lineage>
        <taxon>Bacteria</taxon>
        <taxon>Pseudomonadati</taxon>
        <taxon>Verrucomicrobiota</taxon>
        <taxon>Opitutia</taxon>
        <taxon>Puniceicoccales</taxon>
        <taxon>Puniceicoccaceae</taxon>
        <taxon>Puniceicoccus</taxon>
    </lineage>
</organism>
<dbReference type="RefSeq" id="WP_185693811.1">
    <property type="nucleotide sequence ID" value="NZ_JACHVA010000123.1"/>
</dbReference>
<evidence type="ECO:0000313" key="3">
    <source>
        <dbReference type="Proteomes" id="UP000525652"/>
    </source>
</evidence>
<reference evidence="2 3" key="1">
    <citation type="submission" date="2020-07" db="EMBL/GenBank/DDBJ databases">
        <authorList>
            <person name="Feng X."/>
        </authorList>
    </citation>
    <scope>NUCLEOTIDE SEQUENCE [LARGE SCALE GENOMIC DNA]</scope>
    <source>
        <strain evidence="2 3">JCM14086</strain>
    </source>
</reference>
<accession>A0A7X1B0F2</accession>
<evidence type="ECO:0000256" key="1">
    <source>
        <dbReference type="SAM" id="Phobius"/>
    </source>
</evidence>
<dbReference type="Proteomes" id="UP000525652">
    <property type="component" value="Unassembled WGS sequence"/>
</dbReference>
<proteinExistence type="predicted"/>
<dbReference type="EMBL" id="JACHVA010000123">
    <property type="protein sequence ID" value="MBC2603174.1"/>
    <property type="molecule type" value="Genomic_DNA"/>
</dbReference>